<feature type="transmembrane region" description="Helical" evidence="1">
    <location>
        <begin position="147"/>
        <end position="167"/>
    </location>
</feature>
<dbReference type="OrthoDB" id="3270417at2759"/>
<feature type="transmembrane region" description="Helical" evidence="1">
    <location>
        <begin position="232"/>
        <end position="255"/>
    </location>
</feature>
<feature type="transmembrane region" description="Helical" evidence="1">
    <location>
        <begin position="118"/>
        <end position="135"/>
    </location>
</feature>
<name>A0A9P6BZN6_9AGAR</name>
<dbReference type="PANTHER" id="PTHR40465:SF1">
    <property type="entry name" value="DUF6534 DOMAIN-CONTAINING PROTEIN"/>
    <property type="match status" value="1"/>
</dbReference>
<keyword evidence="4" id="KW-1185">Reference proteome</keyword>
<feature type="transmembrane region" description="Helical" evidence="1">
    <location>
        <begin position="12"/>
        <end position="32"/>
    </location>
</feature>
<dbReference type="Pfam" id="PF20152">
    <property type="entry name" value="DUF6534"/>
    <property type="match status" value="1"/>
</dbReference>
<feature type="transmembrane region" description="Helical" evidence="1">
    <location>
        <begin position="78"/>
        <end position="98"/>
    </location>
</feature>
<gene>
    <name evidence="3" type="ORF">P691DRAFT_778777</name>
</gene>
<organism evidence="3 4">
    <name type="scientific">Macrolepiota fuliginosa MF-IS2</name>
    <dbReference type="NCBI Taxonomy" id="1400762"/>
    <lineage>
        <taxon>Eukaryota</taxon>
        <taxon>Fungi</taxon>
        <taxon>Dikarya</taxon>
        <taxon>Basidiomycota</taxon>
        <taxon>Agaricomycotina</taxon>
        <taxon>Agaricomycetes</taxon>
        <taxon>Agaricomycetidae</taxon>
        <taxon>Agaricales</taxon>
        <taxon>Agaricineae</taxon>
        <taxon>Agaricaceae</taxon>
        <taxon>Macrolepiota</taxon>
    </lineage>
</organism>
<reference evidence="3" key="1">
    <citation type="submission" date="2020-11" db="EMBL/GenBank/DDBJ databases">
        <authorList>
            <consortium name="DOE Joint Genome Institute"/>
            <person name="Ahrendt S."/>
            <person name="Riley R."/>
            <person name="Andreopoulos W."/>
            <person name="Labutti K."/>
            <person name="Pangilinan J."/>
            <person name="Ruiz-Duenas F.J."/>
            <person name="Barrasa J.M."/>
            <person name="Sanchez-Garcia M."/>
            <person name="Camarero S."/>
            <person name="Miyauchi S."/>
            <person name="Serrano A."/>
            <person name="Linde D."/>
            <person name="Babiker R."/>
            <person name="Drula E."/>
            <person name="Ayuso-Fernandez I."/>
            <person name="Pacheco R."/>
            <person name="Padilla G."/>
            <person name="Ferreira P."/>
            <person name="Barriuso J."/>
            <person name="Kellner H."/>
            <person name="Castanera R."/>
            <person name="Alfaro M."/>
            <person name="Ramirez L."/>
            <person name="Pisabarro A.G."/>
            <person name="Kuo A."/>
            <person name="Tritt A."/>
            <person name="Lipzen A."/>
            <person name="He G."/>
            <person name="Yan M."/>
            <person name="Ng V."/>
            <person name="Cullen D."/>
            <person name="Martin F."/>
            <person name="Rosso M.-N."/>
            <person name="Henrissat B."/>
            <person name="Hibbett D."/>
            <person name="Martinez A.T."/>
            <person name="Grigoriev I.V."/>
        </authorList>
    </citation>
    <scope>NUCLEOTIDE SEQUENCE</scope>
    <source>
        <strain evidence="3">MF-IS2</strain>
    </source>
</reference>
<keyword evidence="1" id="KW-0812">Transmembrane</keyword>
<dbReference type="AlphaFoldDB" id="A0A9P6BZN6"/>
<sequence>MNLERNGDTLAAPFVGFAVGTALFGVTLLQSYQYFMQYGSKDHIFCKVKIAIVRHVRIEFLQDKAHLTSEFAHSLLDLLHFVFSANIMYTFLILNFGVADASTRNTWSLKALGTTQSALIVLVQIIYLGRINALSQKSLIYGDSSSVLIKAMIYIIGSCAIGVAIVFCYELQRIEVILSLNTKSEWVIYLGFGATAILDTIIAAMMCFVLYKNKLDIGAHISPQTDRVLSKLIMYVLATGLLTSFASILVIILYFARPDTLFYIAVTFSVTRLYTNSTLALMNLRRKLNDDLVDRRCSGPLSEIVFNNLTPAHMRTRCKRKTTHIGSLNVATRPHTRHLMSAITSSDSESDYDVEAQNRNLGTPNEVNLYSPYYSPLEARKQMGSLFPHSIVREPEEMNEGSWMSFWKAQKSMWFGWPIERRLTL</sequence>
<proteinExistence type="predicted"/>
<dbReference type="InterPro" id="IPR045339">
    <property type="entry name" value="DUF6534"/>
</dbReference>
<evidence type="ECO:0000256" key="1">
    <source>
        <dbReference type="SAM" id="Phobius"/>
    </source>
</evidence>
<evidence type="ECO:0000313" key="3">
    <source>
        <dbReference type="EMBL" id="KAF9443603.1"/>
    </source>
</evidence>
<keyword evidence="1" id="KW-1133">Transmembrane helix</keyword>
<evidence type="ECO:0000259" key="2">
    <source>
        <dbReference type="Pfam" id="PF20152"/>
    </source>
</evidence>
<feature type="domain" description="DUF6534" evidence="2">
    <location>
        <begin position="196"/>
        <end position="286"/>
    </location>
</feature>
<keyword evidence="1" id="KW-0472">Membrane</keyword>
<dbReference type="PANTHER" id="PTHR40465">
    <property type="entry name" value="CHROMOSOME 1, WHOLE GENOME SHOTGUN SEQUENCE"/>
    <property type="match status" value="1"/>
</dbReference>
<dbReference type="Proteomes" id="UP000807342">
    <property type="component" value="Unassembled WGS sequence"/>
</dbReference>
<comment type="caution">
    <text evidence="3">The sequence shown here is derived from an EMBL/GenBank/DDBJ whole genome shotgun (WGS) entry which is preliminary data.</text>
</comment>
<protein>
    <recommendedName>
        <fullName evidence="2">DUF6534 domain-containing protein</fullName>
    </recommendedName>
</protein>
<dbReference type="EMBL" id="MU151454">
    <property type="protein sequence ID" value="KAF9443603.1"/>
    <property type="molecule type" value="Genomic_DNA"/>
</dbReference>
<feature type="transmembrane region" description="Helical" evidence="1">
    <location>
        <begin position="187"/>
        <end position="211"/>
    </location>
</feature>
<evidence type="ECO:0000313" key="4">
    <source>
        <dbReference type="Proteomes" id="UP000807342"/>
    </source>
</evidence>
<accession>A0A9P6BZN6</accession>